<dbReference type="EC" id="2.7.13.3" evidence="2"/>
<dbReference type="PROSITE" id="PS50109">
    <property type="entry name" value="HIS_KIN"/>
    <property type="match status" value="1"/>
</dbReference>
<dbReference type="Gene3D" id="3.30.565.10">
    <property type="entry name" value="Histidine kinase-like ATPase, C-terminal domain"/>
    <property type="match status" value="1"/>
</dbReference>
<evidence type="ECO:0000313" key="6">
    <source>
        <dbReference type="Proteomes" id="UP000244441"/>
    </source>
</evidence>
<dbReference type="PANTHER" id="PTHR43065:SF50">
    <property type="entry name" value="HISTIDINE KINASE"/>
    <property type="match status" value="1"/>
</dbReference>
<sequence length="496" mass="56758">MSDQPNEKITALENILKRERAARKQIEQKLEEYSRQAYFTNQELENKTSQTLAKQTQLEFLTGISAETWKQDSIDAIIQNYLERSATFLQYPVSVFFHLGANYKLQNIKIIDKQGTSNATLISELFANLDCLRLSLELEHSRESQLLPLNEYLDSRRYRLPFSFAYFVPLYYLKQDQQNVLGITCFLYANDEQIDIDKLQTIESSRSTLTMALERKRAEQALQRQLKQLQDTNKTLEQTQQQLIETEKLASLGLLSAGVAHEINNPVGYVTSNLQTMAEYVELFQDIFAPLENETTPDFAKLLAKWQEEDGSFLLEDSKEILTTCLGGLDRIKEIVAALRAFSRMDNHELEPTDINQVLTHALKMVQNELKYDYQIITEFNAEKLILGSESQLQQVFINLFINAKHAMPDGGKLTIKTYQQGGRIKVSIKDEGCGISEENQKHIFTPFFTTKPQGQGTGLGLSISYSILQQHHAKVEINSEIDVGTEFILAFFVFE</sequence>
<dbReference type="Proteomes" id="UP000244441">
    <property type="component" value="Chromosome"/>
</dbReference>
<keyword evidence="3" id="KW-0175">Coiled coil</keyword>
<name>A0A2S0VMC0_9ALTE</name>
<dbReference type="PRINTS" id="PR00344">
    <property type="entry name" value="BCTRLSENSOR"/>
</dbReference>
<dbReference type="InterPro" id="IPR036890">
    <property type="entry name" value="HATPase_C_sf"/>
</dbReference>
<gene>
    <name evidence="5" type="ORF">C2869_02425</name>
</gene>
<comment type="catalytic activity">
    <reaction evidence="1">
        <text>ATP + protein L-histidine = ADP + protein N-phospho-L-histidine.</text>
        <dbReference type="EC" id="2.7.13.3"/>
    </reaction>
</comment>
<dbReference type="InterPro" id="IPR036097">
    <property type="entry name" value="HisK_dim/P_sf"/>
</dbReference>
<accession>A0A2S0VMC0</accession>
<feature type="coiled-coil region" evidence="3">
    <location>
        <begin position="9"/>
        <end position="43"/>
    </location>
</feature>
<organism evidence="5 6">
    <name type="scientific">Saccharobesus litoralis</name>
    <dbReference type="NCBI Taxonomy" id="2172099"/>
    <lineage>
        <taxon>Bacteria</taxon>
        <taxon>Pseudomonadati</taxon>
        <taxon>Pseudomonadota</taxon>
        <taxon>Gammaproteobacteria</taxon>
        <taxon>Alteromonadales</taxon>
        <taxon>Alteromonadaceae</taxon>
        <taxon>Saccharobesus</taxon>
    </lineage>
</organism>
<evidence type="ECO:0000256" key="3">
    <source>
        <dbReference type="SAM" id="Coils"/>
    </source>
</evidence>
<dbReference type="SUPFAM" id="SSF47384">
    <property type="entry name" value="Homodimeric domain of signal transducing histidine kinase"/>
    <property type="match status" value="1"/>
</dbReference>
<dbReference type="InterPro" id="IPR005467">
    <property type="entry name" value="His_kinase_dom"/>
</dbReference>
<dbReference type="GO" id="GO:0000155">
    <property type="term" value="F:phosphorelay sensor kinase activity"/>
    <property type="evidence" value="ECO:0007669"/>
    <property type="project" value="InterPro"/>
</dbReference>
<dbReference type="InterPro" id="IPR003594">
    <property type="entry name" value="HATPase_dom"/>
</dbReference>
<dbReference type="KEGG" id="cate:C2869_02425"/>
<feature type="coiled-coil region" evidence="3">
    <location>
        <begin position="212"/>
        <end position="249"/>
    </location>
</feature>
<keyword evidence="6" id="KW-1185">Reference proteome</keyword>
<proteinExistence type="predicted"/>
<dbReference type="AlphaFoldDB" id="A0A2S0VMC0"/>
<dbReference type="SUPFAM" id="SSF55874">
    <property type="entry name" value="ATPase domain of HSP90 chaperone/DNA topoisomerase II/histidine kinase"/>
    <property type="match status" value="1"/>
</dbReference>
<dbReference type="Pfam" id="PF02518">
    <property type="entry name" value="HATPase_c"/>
    <property type="match status" value="1"/>
</dbReference>
<dbReference type="Gene3D" id="1.10.287.130">
    <property type="match status" value="1"/>
</dbReference>
<dbReference type="SMART" id="SM00387">
    <property type="entry name" value="HATPase_c"/>
    <property type="match status" value="1"/>
</dbReference>
<dbReference type="InterPro" id="IPR004358">
    <property type="entry name" value="Sig_transdc_His_kin-like_C"/>
</dbReference>
<protein>
    <recommendedName>
        <fullName evidence="2">histidine kinase</fullName>
        <ecNumber evidence="2">2.7.13.3</ecNumber>
    </recommendedName>
</protein>
<evidence type="ECO:0000256" key="1">
    <source>
        <dbReference type="ARBA" id="ARBA00000085"/>
    </source>
</evidence>
<dbReference type="OrthoDB" id="9772100at2"/>
<dbReference type="EMBL" id="CP026604">
    <property type="protein sequence ID" value="AWB65364.1"/>
    <property type="molecule type" value="Genomic_DNA"/>
</dbReference>
<dbReference type="RefSeq" id="WP_108601441.1">
    <property type="nucleotide sequence ID" value="NZ_CP026604.1"/>
</dbReference>
<feature type="domain" description="Histidine kinase" evidence="4">
    <location>
        <begin position="258"/>
        <end position="496"/>
    </location>
</feature>
<reference evidence="5 6" key="1">
    <citation type="submission" date="2018-01" db="EMBL/GenBank/DDBJ databases">
        <title>Genome sequence of a Cantenovulum-like bacteria.</title>
        <authorList>
            <person name="Tan W.R."/>
            <person name="Lau N.-S."/>
            <person name="Go F."/>
            <person name="Amirul A.-A.A."/>
        </authorList>
    </citation>
    <scope>NUCLEOTIDE SEQUENCE [LARGE SCALE GENOMIC DNA]</scope>
    <source>
        <strain evidence="5 6">CCB-QB4</strain>
    </source>
</reference>
<evidence type="ECO:0000313" key="5">
    <source>
        <dbReference type="EMBL" id="AWB65364.1"/>
    </source>
</evidence>
<dbReference type="PANTHER" id="PTHR43065">
    <property type="entry name" value="SENSOR HISTIDINE KINASE"/>
    <property type="match status" value="1"/>
</dbReference>
<evidence type="ECO:0000256" key="2">
    <source>
        <dbReference type="ARBA" id="ARBA00012438"/>
    </source>
</evidence>
<evidence type="ECO:0000259" key="4">
    <source>
        <dbReference type="PROSITE" id="PS50109"/>
    </source>
</evidence>